<keyword evidence="1" id="KW-1133">Transmembrane helix</keyword>
<keyword evidence="1" id="KW-0812">Transmembrane</keyword>
<sequence>MSSNLTTYFLLIKIIVFFNLTYDMMTRQKFYIETGVQGSHVLATSDFFFFFFF</sequence>
<evidence type="ECO:0000313" key="3">
    <source>
        <dbReference type="Proteomes" id="UP001461498"/>
    </source>
</evidence>
<comment type="caution">
    <text evidence="2">The sequence shown here is derived from an EMBL/GenBank/DDBJ whole genome shotgun (WGS) entry which is preliminary data.</text>
</comment>
<keyword evidence="3" id="KW-1185">Reference proteome</keyword>
<protein>
    <submittedName>
        <fullName evidence="2">Uncharacterized protein</fullName>
    </submittedName>
</protein>
<dbReference type="Proteomes" id="UP001461498">
    <property type="component" value="Unassembled WGS sequence"/>
</dbReference>
<evidence type="ECO:0000313" key="2">
    <source>
        <dbReference type="EMBL" id="KAK9499552.1"/>
    </source>
</evidence>
<reference evidence="2 3" key="1">
    <citation type="submission" date="2022-12" db="EMBL/GenBank/DDBJ databases">
        <title>Chromosome-level genome assembly of true bugs.</title>
        <authorList>
            <person name="Ma L."/>
            <person name="Li H."/>
        </authorList>
    </citation>
    <scope>NUCLEOTIDE SEQUENCE [LARGE SCALE GENOMIC DNA]</scope>
    <source>
        <strain evidence="2">Lab_2022b</strain>
    </source>
</reference>
<accession>A0AAW1CMJ2</accession>
<dbReference type="EMBL" id="JAPXFL010000011">
    <property type="protein sequence ID" value="KAK9499552.1"/>
    <property type="molecule type" value="Genomic_DNA"/>
</dbReference>
<proteinExistence type="predicted"/>
<name>A0AAW1CMJ2_9HEMI</name>
<gene>
    <name evidence="2" type="ORF">O3M35_002573</name>
</gene>
<keyword evidence="1" id="KW-0472">Membrane</keyword>
<dbReference type="AlphaFoldDB" id="A0AAW1CMJ2"/>
<feature type="transmembrane region" description="Helical" evidence="1">
    <location>
        <begin position="6"/>
        <end position="22"/>
    </location>
</feature>
<organism evidence="2 3">
    <name type="scientific">Rhynocoris fuscipes</name>
    <dbReference type="NCBI Taxonomy" id="488301"/>
    <lineage>
        <taxon>Eukaryota</taxon>
        <taxon>Metazoa</taxon>
        <taxon>Ecdysozoa</taxon>
        <taxon>Arthropoda</taxon>
        <taxon>Hexapoda</taxon>
        <taxon>Insecta</taxon>
        <taxon>Pterygota</taxon>
        <taxon>Neoptera</taxon>
        <taxon>Paraneoptera</taxon>
        <taxon>Hemiptera</taxon>
        <taxon>Heteroptera</taxon>
        <taxon>Panheteroptera</taxon>
        <taxon>Cimicomorpha</taxon>
        <taxon>Reduviidae</taxon>
        <taxon>Harpactorinae</taxon>
        <taxon>Harpactorini</taxon>
        <taxon>Rhynocoris</taxon>
    </lineage>
</organism>
<evidence type="ECO:0000256" key="1">
    <source>
        <dbReference type="SAM" id="Phobius"/>
    </source>
</evidence>